<evidence type="ECO:0000313" key="4">
    <source>
        <dbReference type="EMBL" id="TYC84441.1"/>
    </source>
</evidence>
<keyword evidence="2" id="KW-0812">Transmembrane</keyword>
<feature type="domain" description="GH29D-like beta-sandwich" evidence="3">
    <location>
        <begin position="149"/>
        <end position="213"/>
    </location>
</feature>
<gene>
    <name evidence="4" type="ORF">FXB42_11750</name>
</gene>
<accession>A0A5D0WL64</accession>
<dbReference type="Proteomes" id="UP000322619">
    <property type="component" value="Unassembled WGS sequence"/>
</dbReference>
<protein>
    <recommendedName>
        <fullName evidence="3">GH29D-like beta-sandwich domain-containing protein</fullName>
    </recommendedName>
</protein>
<comment type="caution">
    <text evidence="4">The sequence shown here is derived from an EMBL/GenBank/DDBJ whole genome shotgun (WGS) entry which is preliminary data.</text>
</comment>
<evidence type="ECO:0000256" key="2">
    <source>
        <dbReference type="SAM" id="Phobius"/>
    </source>
</evidence>
<keyword evidence="2" id="KW-0472">Membrane</keyword>
<organism evidence="4 5">
    <name type="scientific">Acetobacterium wieringae</name>
    <dbReference type="NCBI Taxonomy" id="52694"/>
    <lineage>
        <taxon>Bacteria</taxon>
        <taxon>Bacillati</taxon>
        <taxon>Bacillota</taxon>
        <taxon>Clostridia</taxon>
        <taxon>Eubacteriales</taxon>
        <taxon>Eubacteriaceae</taxon>
        <taxon>Acetobacterium</taxon>
    </lineage>
</organism>
<keyword evidence="2" id="KW-1133">Transmembrane helix</keyword>
<dbReference type="InterPro" id="IPR059177">
    <property type="entry name" value="GH29D-like_dom"/>
</dbReference>
<proteinExistence type="predicted"/>
<evidence type="ECO:0000259" key="3">
    <source>
        <dbReference type="Pfam" id="PF13290"/>
    </source>
</evidence>
<dbReference type="RefSeq" id="WP_148637937.1">
    <property type="nucleotide sequence ID" value="NZ_VSLA01000025.1"/>
</dbReference>
<dbReference type="Pfam" id="PF13290">
    <property type="entry name" value="CHB_HEX_C_1"/>
    <property type="match status" value="1"/>
</dbReference>
<name>A0A5D0WL64_9FIRM</name>
<dbReference type="EMBL" id="VSLA01000025">
    <property type="protein sequence ID" value="TYC84441.1"/>
    <property type="molecule type" value="Genomic_DNA"/>
</dbReference>
<feature type="region of interest" description="Disordered" evidence="1">
    <location>
        <begin position="1"/>
        <end position="45"/>
    </location>
</feature>
<evidence type="ECO:0000256" key="1">
    <source>
        <dbReference type="SAM" id="MobiDB-lite"/>
    </source>
</evidence>
<sequence>MTDHKHSPDSNDAKSAHDELNWAELERTEVDSNQNHPSPIVPPPKKSKKKLIIILAIVGSILILGGLTFFLYNQFASANLTSEEKIEKTTDQEELKKLYDELLSSYATSGKSEAEILALLERAAKETGDQSYIQNKDSYLVKKPSFNLAPGSYEGTQNLEIIKGNSGDTIYYTVDGSVPDKTSPKYTSAIPLPLGETTVKAVAVSDKDFSSATIEGKYILTAPQANTQSVLTPEEFINKIYGVWYKTDYGNSLSISQTTYTEHIPNPLSNATGDYSVVSTTDNGGTIKVLNFTVEGYNAGDIFIEFDFGTPGDNQMRLRHEGKPWWDYAAAEYIGSGQYHLPFQFAGSDIITLN</sequence>
<reference evidence="4 5" key="1">
    <citation type="submission" date="2019-08" db="EMBL/GenBank/DDBJ databases">
        <title>Isolation and enrichment of carboxydotrophic bacteria from anaerobic sludge for the production of bio-based chemicals from syngas.</title>
        <authorList>
            <person name="Antares A.L."/>
            <person name="Moreira J."/>
            <person name="Diender M."/>
            <person name="Parshina S.N."/>
            <person name="Stams A.J.M."/>
            <person name="Alves M."/>
            <person name="Alves J.I."/>
            <person name="Sousa D.Z."/>
        </authorList>
    </citation>
    <scope>NUCLEOTIDE SEQUENCE [LARGE SCALE GENOMIC DNA]</scope>
    <source>
        <strain evidence="4 5">JM</strain>
    </source>
</reference>
<feature type="compositionally biased region" description="Basic and acidic residues" evidence="1">
    <location>
        <begin position="1"/>
        <end position="30"/>
    </location>
</feature>
<dbReference type="AlphaFoldDB" id="A0A5D0WL64"/>
<feature type="transmembrane region" description="Helical" evidence="2">
    <location>
        <begin position="51"/>
        <end position="72"/>
    </location>
</feature>
<evidence type="ECO:0000313" key="5">
    <source>
        <dbReference type="Proteomes" id="UP000322619"/>
    </source>
</evidence>